<dbReference type="InParanoid" id="A0A7M7N4U6"/>
<evidence type="ECO:0000256" key="10">
    <source>
        <dbReference type="ARBA" id="ARBA00043924"/>
    </source>
</evidence>
<sequence>MEVVKESAAMLSNYEVHALLKELQAGALREGRRASAKKKQNLATISYETIKYLENTPCGLQTPEVVEKFLQALAPFNLTKSEKLQLLNHRPTTSVEIMAMVEECEERLSEDQMESLIKVITSMLPGEQEEEGAEGEEGEEG</sequence>
<dbReference type="InterPro" id="IPR005574">
    <property type="entry name" value="Rpb4/RPC9"/>
</dbReference>
<dbReference type="Proteomes" id="UP000007110">
    <property type="component" value="Unassembled WGS sequence"/>
</dbReference>
<dbReference type="RefSeq" id="XP_030831161.1">
    <property type="nucleotide sequence ID" value="XM_030975301.1"/>
</dbReference>
<proteinExistence type="inferred from homology"/>
<dbReference type="InterPro" id="IPR038324">
    <property type="entry name" value="Rpb4/RPC9_sf"/>
</dbReference>
<dbReference type="FunFam" id="1.20.1250.40:FF:000002">
    <property type="entry name" value="DNA-directed RNA polymerase III subunit RPC9"/>
    <property type="match status" value="1"/>
</dbReference>
<dbReference type="SMART" id="SM00657">
    <property type="entry name" value="RPOL4c"/>
    <property type="match status" value="1"/>
</dbReference>
<dbReference type="GO" id="GO:0005886">
    <property type="term" value="C:plasma membrane"/>
    <property type="evidence" value="ECO:0007669"/>
    <property type="project" value="UniProtKB-SubCell"/>
</dbReference>
<protein>
    <recommendedName>
        <fullName evidence="4">DNA-directed RNA polymerase III subunit RPC9</fullName>
    </recommendedName>
    <alternativeName>
        <fullName evidence="13">DNA-directed RNA polymerase III subunit rpc9</fullName>
    </alternativeName>
</protein>
<evidence type="ECO:0000256" key="3">
    <source>
        <dbReference type="ARBA" id="ARBA00006898"/>
    </source>
</evidence>
<dbReference type="OMA" id="WGMHNLA"/>
<evidence type="ECO:0000256" key="5">
    <source>
        <dbReference type="ARBA" id="ARBA00022475"/>
    </source>
</evidence>
<keyword evidence="8" id="KW-0804">Transcription</keyword>
<comment type="similarity">
    <text evidence="3">Belongs to the eukaryotic RPC9 RNA polymerase subunit family.</text>
</comment>
<dbReference type="Pfam" id="PF03874">
    <property type="entry name" value="RNA_pol_Rpb4"/>
    <property type="match status" value="1"/>
</dbReference>
<evidence type="ECO:0000256" key="4">
    <source>
        <dbReference type="ARBA" id="ARBA00016672"/>
    </source>
</evidence>
<comment type="function">
    <text evidence="10">Accessory protein for the calcitonin gene-related peptide (CGRP) receptor. It modulates CGRP responsiveness in a variety of tissues.</text>
</comment>
<evidence type="ECO:0000256" key="11">
    <source>
        <dbReference type="ARBA" id="ARBA00044007"/>
    </source>
</evidence>
<evidence type="ECO:0000256" key="12">
    <source>
        <dbReference type="ARBA" id="ARBA00045808"/>
    </source>
</evidence>
<dbReference type="KEGG" id="spu:100889416"/>
<comment type="subunit">
    <text evidence="11">Component of the RNA polymerase III complex consisting of 17 subunits: a ten-subunit horseshoe-shaped catalytic core composed of POLR3A/RPC1, POLR3B/RPC2, POLR1C/RPAC1, POLR1D/RPAC2, POLR3K/RPC10, POLR2E/RPABC1, POLR2F/RPABC2, POLR2H/RPABC3, POLR2K/RPABC4 and POLR2L/RPABC5; a mobile stalk composed of two subunits POLR3H/RPC8 and CRCP/RPC9, protruding from the core and functioning primarily in transcription initiation; and additional subunits homologous to general transcription factors of the RNA polymerase II machinery, POLR3C/RPC3-POLR3F/RPC6-POLR3G/RPC7 heterotrimer required for transcription initiation and POLR3D/RPC4-POLR3E/RPC5 heterodimer involved in both transcription initiation and termination.</text>
</comment>
<dbReference type="InterPro" id="IPR010997">
    <property type="entry name" value="HRDC-like_sf"/>
</dbReference>
<dbReference type="SUPFAM" id="SSF47819">
    <property type="entry name" value="HRDC-like"/>
    <property type="match status" value="1"/>
</dbReference>
<evidence type="ECO:0000256" key="2">
    <source>
        <dbReference type="ARBA" id="ARBA00004413"/>
    </source>
</evidence>
<keyword evidence="9" id="KW-0539">Nucleus</keyword>
<dbReference type="GO" id="GO:0000166">
    <property type="term" value="F:nucleotide binding"/>
    <property type="evidence" value="ECO:0007669"/>
    <property type="project" value="InterPro"/>
</dbReference>
<keyword evidence="7" id="KW-0472">Membrane</keyword>
<dbReference type="InterPro" id="IPR006590">
    <property type="entry name" value="RNA_pol_Rpb4/RPC9_core"/>
</dbReference>
<keyword evidence="6" id="KW-0240">DNA-directed RNA polymerase</keyword>
<dbReference type="GO" id="GO:0006384">
    <property type="term" value="P:transcription initiation at RNA polymerase III promoter"/>
    <property type="evidence" value="ECO:0000318"/>
    <property type="project" value="GO_Central"/>
</dbReference>
<dbReference type="Gene3D" id="1.20.1250.40">
    <property type="match status" value="1"/>
</dbReference>
<keyword evidence="16" id="KW-1185">Reference proteome</keyword>
<dbReference type="EnsemblMetazoa" id="XM_030975301">
    <property type="protein sequence ID" value="XP_030831161"/>
    <property type="gene ID" value="LOC100889416"/>
</dbReference>
<accession>A0A7M7N4U6</accession>
<dbReference type="AlphaFoldDB" id="A0A7M7N4U6"/>
<reference evidence="15" key="2">
    <citation type="submission" date="2021-01" db="UniProtKB">
        <authorList>
            <consortium name="EnsemblMetazoa"/>
        </authorList>
    </citation>
    <scope>IDENTIFICATION</scope>
</reference>
<feature type="domain" description="RNA polymerase Rpb4/RPC9 core" evidence="14">
    <location>
        <begin position="1"/>
        <end position="127"/>
    </location>
</feature>
<evidence type="ECO:0000259" key="14">
    <source>
        <dbReference type="SMART" id="SM00657"/>
    </source>
</evidence>
<dbReference type="InterPro" id="IPR038846">
    <property type="entry name" value="RPC9"/>
</dbReference>
<comment type="function">
    <text evidence="12">DNA-dependent RNA polymerase catalyzes the transcription of DNA into RNA using the four ribonucleoside triphosphates as substrates. Specific peripheric component of RNA polymerase III (Pol III) which synthesizes small non-coding RNAs including 5S rRNA, snRNAs, tRNAs and miRNAs from at least 500 distinct genomic loci. With POLR3H/RPC8 forms a mobile stalk that protrudes from Pol III core and functions primarily in transcription initiation. Pol III plays a key role in sensing and limiting infection by intracellular bacteria and DNA viruses. Acts as nuclear and cytosolic DNA sensor involved in innate immune response. Can sense non-self dsDNA that serves as template for transcription into dsRNA. The non-self RNA polymerase III transcripts, such as Epstein-Barr virus-encoded RNAs (EBERs) induce type I interferon and NF-kappa-B through the RIG-I pathway.</text>
</comment>
<dbReference type="OrthoDB" id="1746530at2759"/>
<evidence type="ECO:0000256" key="9">
    <source>
        <dbReference type="ARBA" id="ARBA00023242"/>
    </source>
</evidence>
<evidence type="ECO:0000313" key="15">
    <source>
        <dbReference type="EnsemblMetazoa" id="XP_030831161"/>
    </source>
</evidence>
<dbReference type="PANTHER" id="PTHR15561:SF0">
    <property type="entry name" value="DNA-DIRECTED RNA POLYMERASE III SUBUNIT RPC9"/>
    <property type="match status" value="1"/>
</dbReference>
<reference evidence="16" key="1">
    <citation type="submission" date="2015-02" db="EMBL/GenBank/DDBJ databases">
        <title>Genome sequencing for Strongylocentrotus purpuratus.</title>
        <authorList>
            <person name="Murali S."/>
            <person name="Liu Y."/>
            <person name="Vee V."/>
            <person name="English A."/>
            <person name="Wang M."/>
            <person name="Skinner E."/>
            <person name="Han Y."/>
            <person name="Muzny D.M."/>
            <person name="Worley K.C."/>
            <person name="Gibbs R.A."/>
        </authorList>
    </citation>
    <scope>NUCLEOTIDE SEQUENCE</scope>
</reference>
<evidence type="ECO:0000313" key="16">
    <source>
        <dbReference type="Proteomes" id="UP000007110"/>
    </source>
</evidence>
<evidence type="ECO:0000256" key="7">
    <source>
        <dbReference type="ARBA" id="ARBA00023136"/>
    </source>
</evidence>
<evidence type="ECO:0000256" key="8">
    <source>
        <dbReference type="ARBA" id="ARBA00023163"/>
    </source>
</evidence>
<keyword evidence="5" id="KW-1003">Cell membrane</keyword>
<dbReference type="GO" id="GO:0005666">
    <property type="term" value="C:RNA polymerase III complex"/>
    <property type="evidence" value="ECO:0000318"/>
    <property type="project" value="GO_Central"/>
</dbReference>
<dbReference type="PANTHER" id="PTHR15561">
    <property type="entry name" value="CALCITONIN GENE-RELATED PEPTIDE-RECEPTOR COMPONENT PROTEIN"/>
    <property type="match status" value="1"/>
</dbReference>
<name>A0A7M7N4U6_STRPU</name>
<comment type="subcellular location">
    <subcellularLocation>
        <location evidence="2">Cell membrane</location>
        <topology evidence="2">Peripheral membrane protein</topology>
        <orientation evidence="2">Cytoplasmic side</orientation>
    </subcellularLocation>
    <subcellularLocation>
        <location evidence="1">Nucleus</location>
    </subcellularLocation>
</comment>
<evidence type="ECO:0000256" key="13">
    <source>
        <dbReference type="ARBA" id="ARBA00073026"/>
    </source>
</evidence>
<organism evidence="15 16">
    <name type="scientific">Strongylocentrotus purpuratus</name>
    <name type="common">Purple sea urchin</name>
    <dbReference type="NCBI Taxonomy" id="7668"/>
    <lineage>
        <taxon>Eukaryota</taxon>
        <taxon>Metazoa</taxon>
        <taxon>Echinodermata</taxon>
        <taxon>Eleutherozoa</taxon>
        <taxon>Echinozoa</taxon>
        <taxon>Echinoidea</taxon>
        <taxon>Euechinoidea</taxon>
        <taxon>Echinacea</taxon>
        <taxon>Camarodonta</taxon>
        <taxon>Echinidea</taxon>
        <taxon>Strongylocentrotidae</taxon>
        <taxon>Strongylocentrotus</taxon>
    </lineage>
</organism>
<evidence type="ECO:0000256" key="6">
    <source>
        <dbReference type="ARBA" id="ARBA00022478"/>
    </source>
</evidence>
<evidence type="ECO:0000256" key="1">
    <source>
        <dbReference type="ARBA" id="ARBA00004123"/>
    </source>
</evidence>
<dbReference type="GeneID" id="100889416"/>